<dbReference type="Pfam" id="PF14559">
    <property type="entry name" value="TPR_19"/>
    <property type="match status" value="2"/>
</dbReference>
<evidence type="ECO:0000256" key="3">
    <source>
        <dbReference type="PROSITE-ProRule" id="PRU00339"/>
    </source>
</evidence>
<protein>
    <submittedName>
        <fullName evidence="4">Flp pilus assembly protein TadD, contains TPR repeats</fullName>
    </submittedName>
</protein>
<dbReference type="InterPro" id="IPR051012">
    <property type="entry name" value="CellSynth/LPSAsmb/PSIAsmb"/>
</dbReference>
<name>A0A1G9FYJ5_9RHOB</name>
<keyword evidence="2 3" id="KW-0802">TPR repeat</keyword>
<reference evidence="4 5" key="1">
    <citation type="submission" date="2016-10" db="EMBL/GenBank/DDBJ databases">
        <authorList>
            <person name="de Groot N.N."/>
        </authorList>
    </citation>
    <scope>NUCLEOTIDE SEQUENCE [LARGE SCALE GENOMIC DNA]</scope>
    <source>
        <strain evidence="4 5">DSM 25294</strain>
    </source>
</reference>
<keyword evidence="5" id="KW-1185">Reference proteome</keyword>
<sequence length="815" mass="89258">MAVAAVLATLLLGGCDSSEDRAEEHFQAALELLDEGDSTRAVLEMRNALQLMPTHEQARQRLAEIRREEGDLSEAVEQFRALIEDHPENGAGQLALAELAMELGNWDAAGKHGAQAAELLGEVPVVRVVLANLAYRAAQADGDRLGRDAAIAEAEALVASDPSLTYARRIVIDGLLRQERWLDALAEIDAALEHDPDGYPLYQLRLGVLEQLGRTDAITQQLLELVERFPEEESLPFTLVGWYARQGQLAEAEAFLRRRAEAATDALERQTQLVRFLNEARGPEVAAAELERLSAPGGGNALTYRAMHANLTFEGGDAEAAKAELTALLAGLPEDQLRSGVADNVRVDLARMRTLTGDPEGAAAMIDEILANDPGHVAALKMLASRQIEEDDVDEAIVNLRAALRESPRDPAILTLMAAAHERAGETDLQREMLSLAVEVSRAAPEESLRYARKLIAEGRFRPAEDVLVDALRLHRDDISLYAELGQVYVAVEDWARAKQVVQTLQRLSQESGDRSAAETLNALKAKLLAGQKRDEELFDFLEGLAGQEAGGLAAEVAIIRTYAARGETDKARDRLEQALASNPDLPSLRFLSATLKASSGEYALAEQELEALLEDFPQAEPVWIALYRTKLTQGEREAASEVLDRALNALPDGANLLFSRAGELQQLGDYDGAIDIYEALYARNSANELVANNLASLLSMHREDAETMERAYRIGRRLQDSQRPAFRDTYGWIAARMGRLEEAEPHLRFAAEGYPEHPVVQYHYAVALVGLGQEDAALEHFRKAEEFAGELLPAADLEAVRAEIARLEAAQDAR</sequence>
<dbReference type="EMBL" id="FNEK01000060">
    <property type="protein sequence ID" value="SDK93432.1"/>
    <property type="molecule type" value="Genomic_DNA"/>
</dbReference>
<evidence type="ECO:0000313" key="5">
    <source>
        <dbReference type="Proteomes" id="UP000199382"/>
    </source>
</evidence>
<evidence type="ECO:0000256" key="2">
    <source>
        <dbReference type="ARBA" id="ARBA00022803"/>
    </source>
</evidence>
<dbReference type="STRING" id="571298.SAMN04488026_106016"/>
<dbReference type="Proteomes" id="UP000199382">
    <property type="component" value="Unassembled WGS sequence"/>
</dbReference>
<keyword evidence="1" id="KW-0677">Repeat</keyword>
<accession>A0A1G9FYJ5</accession>
<dbReference type="AlphaFoldDB" id="A0A1G9FYJ5"/>
<dbReference type="InterPro" id="IPR019734">
    <property type="entry name" value="TPR_rpt"/>
</dbReference>
<dbReference type="PANTHER" id="PTHR45586">
    <property type="entry name" value="TPR REPEAT-CONTAINING PROTEIN PA4667"/>
    <property type="match status" value="1"/>
</dbReference>
<organism evidence="4 5">
    <name type="scientific">Aliiruegeria lutimaris</name>
    <dbReference type="NCBI Taxonomy" id="571298"/>
    <lineage>
        <taxon>Bacteria</taxon>
        <taxon>Pseudomonadati</taxon>
        <taxon>Pseudomonadota</taxon>
        <taxon>Alphaproteobacteria</taxon>
        <taxon>Rhodobacterales</taxon>
        <taxon>Roseobacteraceae</taxon>
        <taxon>Aliiruegeria</taxon>
    </lineage>
</organism>
<evidence type="ECO:0000256" key="1">
    <source>
        <dbReference type="ARBA" id="ARBA00022737"/>
    </source>
</evidence>
<dbReference type="Gene3D" id="1.25.40.10">
    <property type="entry name" value="Tetratricopeptide repeat domain"/>
    <property type="match status" value="4"/>
</dbReference>
<feature type="repeat" description="TPR" evidence="3">
    <location>
        <begin position="56"/>
        <end position="89"/>
    </location>
</feature>
<dbReference type="PANTHER" id="PTHR45586:SF14">
    <property type="entry name" value="TETRATRICOPEPTIDE TPR_2 REPEAT PROTEIN"/>
    <property type="match status" value="1"/>
</dbReference>
<dbReference type="SMART" id="SM00028">
    <property type="entry name" value="TPR"/>
    <property type="match status" value="8"/>
</dbReference>
<dbReference type="PROSITE" id="PS50005">
    <property type="entry name" value="TPR"/>
    <property type="match status" value="1"/>
</dbReference>
<proteinExistence type="predicted"/>
<gene>
    <name evidence="4" type="ORF">SAMN04488026_106016</name>
</gene>
<evidence type="ECO:0000313" key="4">
    <source>
        <dbReference type="EMBL" id="SDK93432.1"/>
    </source>
</evidence>
<dbReference type="Pfam" id="PF13432">
    <property type="entry name" value="TPR_16"/>
    <property type="match status" value="2"/>
</dbReference>
<dbReference type="SUPFAM" id="SSF48452">
    <property type="entry name" value="TPR-like"/>
    <property type="match status" value="4"/>
</dbReference>
<dbReference type="InterPro" id="IPR011990">
    <property type="entry name" value="TPR-like_helical_dom_sf"/>
</dbReference>